<feature type="transmembrane region" description="Helical" evidence="8">
    <location>
        <begin position="282"/>
        <end position="305"/>
    </location>
</feature>
<feature type="transmembrane region" description="Helical" evidence="8">
    <location>
        <begin position="311"/>
        <end position="336"/>
    </location>
</feature>
<evidence type="ECO:0000256" key="5">
    <source>
        <dbReference type="ARBA" id="ARBA00022692"/>
    </source>
</evidence>
<evidence type="ECO:0000256" key="8">
    <source>
        <dbReference type="SAM" id="Phobius"/>
    </source>
</evidence>
<feature type="transmembrane region" description="Helical" evidence="8">
    <location>
        <begin position="215"/>
        <end position="240"/>
    </location>
</feature>
<feature type="transmembrane region" description="Helical" evidence="8">
    <location>
        <begin position="39"/>
        <end position="60"/>
    </location>
</feature>
<gene>
    <name evidence="9" type="ORF">CON36_31955</name>
</gene>
<dbReference type="Proteomes" id="UP000219922">
    <property type="component" value="Unassembled WGS sequence"/>
</dbReference>
<evidence type="ECO:0000256" key="1">
    <source>
        <dbReference type="ARBA" id="ARBA00004651"/>
    </source>
</evidence>
<comment type="similarity">
    <text evidence="2">Belongs to the autoinducer-2 exporter (AI-2E) (TC 2.A.86) family.</text>
</comment>
<keyword evidence="5 8" id="KW-0812">Transmembrane</keyword>
<keyword evidence="4" id="KW-1003">Cell membrane</keyword>
<feature type="transmembrane region" description="Helical" evidence="8">
    <location>
        <begin position="72"/>
        <end position="93"/>
    </location>
</feature>
<dbReference type="PANTHER" id="PTHR21716">
    <property type="entry name" value="TRANSMEMBRANE PROTEIN"/>
    <property type="match status" value="1"/>
</dbReference>
<evidence type="ECO:0000313" key="9">
    <source>
        <dbReference type="EMBL" id="PDZ94780.1"/>
    </source>
</evidence>
<feature type="transmembrane region" description="Helical" evidence="8">
    <location>
        <begin position="157"/>
        <end position="182"/>
    </location>
</feature>
<name>A0A9X6STC2_BACCE</name>
<comment type="subcellular location">
    <subcellularLocation>
        <location evidence="1">Cell membrane</location>
        <topology evidence="1">Multi-pass membrane protein</topology>
    </subcellularLocation>
</comment>
<evidence type="ECO:0000256" key="2">
    <source>
        <dbReference type="ARBA" id="ARBA00009773"/>
    </source>
</evidence>
<keyword evidence="7 8" id="KW-0472">Membrane</keyword>
<sequence>MKNPFFRIGFGILLICAIIFMLKQISFIFAPLIVLFKTLSLPFIIAGVLYYLLLPIFNFLQRKGLSKVLSILTIYCTFSLIIVGFFMFMGPIITKQLKHFMENVPAIAASLQDYVGKVASSELFSGLHLKDKVSTDNIADLFISEADKIFAYISSNLFSIVSTMTGLALLFIIVPFILFYLLKDGHKIPDLLTKGLSSKSEIDARKILSEMNQALSTYIQGQIIVSMIVGVLVYIGYLIIGLDFSLLLALIAMVTNLIPFAGPYIGLSFALVVGLMHSTKMGLLVCLVVIVVQQIEGNFVSPHVIGGRLRIHPLTIILLLLFASKLVGFLGLMLAVPMYAVTKVIITNAYTIWKIRNRGSKKSKPFPEFED</sequence>
<feature type="transmembrane region" description="Helical" evidence="8">
    <location>
        <begin position="246"/>
        <end position="275"/>
    </location>
</feature>
<dbReference type="GO" id="GO:0055085">
    <property type="term" value="P:transmembrane transport"/>
    <property type="evidence" value="ECO:0007669"/>
    <property type="project" value="TreeGrafter"/>
</dbReference>
<dbReference type="Pfam" id="PF01594">
    <property type="entry name" value="AI-2E_transport"/>
    <property type="match status" value="1"/>
</dbReference>
<dbReference type="InterPro" id="IPR002549">
    <property type="entry name" value="AI-2E-like"/>
</dbReference>
<evidence type="ECO:0000256" key="4">
    <source>
        <dbReference type="ARBA" id="ARBA00022475"/>
    </source>
</evidence>
<accession>A0A9X6STC2</accession>
<dbReference type="GO" id="GO:0005886">
    <property type="term" value="C:plasma membrane"/>
    <property type="evidence" value="ECO:0007669"/>
    <property type="project" value="UniProtKB-SubCell"/>
</dbReference>
<evidence type="ECO:0000256" key="7">
    <source>
        <dbReference type="ARBA" id="ARBA00023136"/>
    </source>
</evidence>
<organism evidence="9 10">
    <name type="scientific">Bacillus cereus</name>
    <dbReference type="NCBI Taxonomy" id="1396"/>
    <lineage>
        <taxon>Bacteria</taxon>
        <taxon>Bacillati</taxon>
        <taxon>Bacillota</taxon>
        <taxon>Bacilli</taxon>
        <taxon>Bacillales</taxon>
        <taxon>Bacillaceae</taxon>
        <taxon>Bacillus</taxon>
        <taxon>Bacillus cereus group</taxon>
    </lineage>
</organism>
<dbReference type="RefSeq" id="WP_098006650.1">
    <property type="nucleotide sequence ID" value="NZ_NUJB01000036.1"/>
</dbReference>
<proteinExistence type="inferred from homology"/>
<comment type="caution">
    <text evidence="9">The sequence shown here is derived from an EMBL/GenBank/DDBJ whole genome shotgun (WGS) entry which is preliminary data.</text>
</comment>
<dbReference type="AlphaFoldDB" id="A0A9X6STC2"/>
<dbReference type="PANTHER" id="PTHR21716:SF53">
    <property type="entry name" value="PERMEASE PERM-RELATED"/>
    <property type="match status" value="1"/>
</dbReference>
<feature type="transmembrane region" description="Helical" evidence="8">
    <location>
        <begin position="12"/>
        <end position="33"/>
    </location>
</feature>
<evidence type="ECO:0000313" key="10">
    <source>
        <dbReference type="Proteomes" id="UP000219922"/>
    </source>
</evidence>
<dbReference type="EMBL" id="NVMX01000115">
    <property type="protein sequence ID" value="PDZ94780.1"/>
    <property type="molecule type" value="Genomic_DNA"/>
</dbReference>
<keyword evidence="6 8" id="KW-1133">Transmembrane helix</keyword>
<evidence type="ECO:0000256" key="3">
    <source>
        <dbReference type="ARBA" id="ARBA00022448"/>
    </source>
</evidence>
<keyword evidence="3" id="KW-0813">Transport</keyword>
<evidence type="ECO:0000256" key="6">
    <source>
        <dbReference type="ARBA" id="ARBA00022989"/>
    </source>
</evidence>
<protein>
    <submittedName>
        <fullName evidence="9">AI-2E family transporter</fullName>
    </submittedName>
</protein>
<reference evidence="9 10" key="1">
    <citation type="submission" date="2017-09" db="EMBL/GenBank/DDBJ databases">
        <title>Large-scale bioinformatics analysis of Bacillus genomes uncovers conserved roles of natural products in bacterial physiology.</title>
        <authorList>
            <consortium name="Agbiome Team Llc"/>
            <person name="Bleich R.M."/>
            <person name="Grubbs K.J."/>
            <person name="Santa Maria K.C."/>
            <person name="Allen S.E."/>
            <person name="Farag S."/>
            <person name="Shank E.A."/>
            <person name="Bowers A."/>
        </authorList>
    </citation>
    <scope>NUCLEOTIDE SEQUENCE [LARGE SCALE GENOMIC DNA]</scope>
    <source>
        <strain evidence="9 10">AFS092789</strain>
    </source>
</reference>